<gene>
    <name evidence="1" type="ORF">PtA15_16A77</name>
</gene>
<reference evidence="1" key="1">
    <citation type="submission" date="2022-10" db="EMBL/GenBank/DDBJ databases">
        <title>Puccinia triticina Genome sequencing and assembly.</title>
        <authorList>
            <person name="Li C."/>
        </authorList>
    </citation>
    <scope>NUCLEOTIDE SEQUENCE</scope>
    <source>
        <strain evidence="1">Pt15</strain>
    </source>
</reference>
<protein>
    <submittedName>
        <fullName evidence="1">Uncharacterized protein</fullName>
    </submittedName>
</protein>
<evidence type="ECO:0000313" key="1">
    <source>
        <dbReference type="EMBL" id="WAQ92171.1"/>
    </source>
</evidence>
<sequence>MPLVPFSFLDKFIITLPTTLAFEVTFKSRLQNLEDLASIDWTHTLPARLERHACIGGTFLDGISANWTAGKM</sequence>
<evidence type="ECO:0000313" key="2">
    <source>
        <dbReference type="Proteomes" id="UP001164743"/>
    </source>
</evidence>
<keyword evidence="2" id="KW-1185">Reference proteome</keyword>
<dbReference type="GeneID" id="77805049"/>
<accession>A0ABY7D746</accession>
<proteinExistence type="predicted"/>
<dbReference type="RefSeq" id="XP_053027726.1">
    <property type="nucleotide sequence ID" value="XM_053164155.1"/>
</dbReference>
<organism evidence="1 2">
    <name type="scientific">Puccinia triticina</name>
    <dbReference type="NCBI Taxonomy" id="208348"/>
    <lineage>
        <taxon>Eukaryota</taxon>
        <taxon>Fungi</taxon>
        <taxon>Dikarya</taxon>
        <taxon>Basidiomycota</taxon>
        <taxon>Pucciniomycotina</taxon>
        <taxon>Pucciniomycetes</taxon>
        <taxon>Pucciniales</taxon>
        <taxon>Pucciniaceae</taxon>
        <taxon>Puccinia</taxon>
    </lineage>
</organism>
<name>A0ABY7D746_9BASI</name>
<dbReference type="EMBL" id="CP110436">
    <property type="protein sequence ID" value="WAQ92171.1"/>
    <property type="molecule type" value="Genomic_DNA"/>
</dbReference>
<dbReference type="Proteomes" id="UP001164743">
    <property type="component" value="Chromosome 16A"/>
</dbReference>